<organism evidence="2 3">
    <name type="scientific">Flavobacterium degerlachei</name>
    <dbReference type="NCBI Taxonomy" id="229203"/>
    <lineage>
        <taxon>Bacteria</taxon>
        <taxon>Pseudomonadati</taxon>
        <taxon>Bacteroidota</taxon>
        <taxon>Flavobacteriia</taxon>
        <taxon>Flavobacteriales</taxon>
        <taxon>Flavobacteriaceae</taxon>
        <taxon>Flavobacterium</taxon>
    </lineage>
</organism>
<protein>
    <submittedName>
        <fullName evidence="2">Outer membrane protein, YaiO family</fullName>
    </submittedName>
</protein>
<keyword evidence="3" id="KW-1185">Reference proteome</keyword>
<reference evidence="3" key="1">
    <citation type="submission" date="2016-10" db="EMBL/GenBank/DDBJ databases">
        <authorList>
            <person name="Varghese N."/>
            <person name="Submissions S."/>
        </authorList>
    </citation>
    <scope>NUCLEOTIDE SEQUENCE [LARGE SCALE GENOMIC DNA]</scope>
    <source>
        <strain evidence="3">DSM 15718</strain>
    </source>
</reference>
<proteinExistence type="predicted"/>
<evidence type="ECO:0000313" key="3">
    <source>
        <dbReference type="Proteomes" id="UP000198569"/>
    </source>
</evidence>
<name>A0A1H2SZY9_9FLAO</name>
<dbReference type="OrthoDB" id="742239at2"/>
<dbReference type="InterPro" id="IPR011990">
    <property type="entry name" value="TPR-like_helical_dom_sf"/>
</dbReference>
<dbReference type="EMBL" id="FNMV01000002">
    <property type="protein sequence ID" value="SDW37263.1"/>
    <property type="molecule type" value="Genomic_DNA"/>
</dbReference>
<dbReference type="SUPFAM" id="SSF48452">
    <property type="entry name" value="TPR-like"/>
    <property type="match status" value="1"/>
</dbReference>
<dbReference type="NCBIfam" id="TIGR04390">
    <property type="entry name" value="OMP_YaiO_dom"/>
    <property type="match status" value="1"/>
</dbReference>
<dbReference type="InterPro" id="IPR030887">
    <property type="entry name" value="Beta-barrel_YaiO"/>
</dbReference>
<dbReference type="STRING" id="229203.SAMN05444338_102227"/>
<dbReference type="Proteomes" id="UP000198569">
    <property type="component" value="Unassembled WGS sequence"/>
</dbReference>
<evidence type="ECO:0000313" key="2">
    <source>
        <dbReference type="EMBL" id="SDW37263.1"/>
    </source>
</evidence>
<dbReference type="Gene3D" id="1.25.40.10">
    <property type="entry name" value="Tetratricopeptide repeat domain"/>
    <property type="match status" value="1"/>
</dbReference>
<evidence type="ECO:0000259" key="1">
    <source>
        <dbReference type="Pfam" id="PF19413"/>
    </source>
</evidence>
<dbReference type="AlphaFoldDB" id="A0A1H2SZY9"/>
<accession>A0A1H2SZY9</accession>
<sequence>MGNTSTSRIPKSKNRKMKKTVFITLSIVLFIANLQAQKIDTDSLLVKAYYELKTTKNYTKAIELAKLGIKTAPSYVDFNVVLGRSYMLIKKTDSSRVYFNRAINQNPKYKEVFSYLTKLEIQDKNLPNAKSCIDKALHFYPDDLDFNLLKLNILELENDKNKTIEFLDYLIVKYPSNLDFKQKLTQLKTKLDSDRIGINYSYTTFSRNGVGPWQLSGLQYIREREKITLVGRINYADRQSFGTSISSGFQYEFETYIKNNSKSYSYLSSSYSDAIVFPKLRLGYSYFHNFKKGWEGDIGVRYTKTVDDNLYAGVFGVGKYVGSYWINFKSYLLINKSEINPAFTATARYYFDTKYDYATVLIGYGSSPDERVSLVDIQKRISLNSYRIGAGYYKSFNNHYLTGIQTIFNNQEYVQNKTQNEFEIALMFQYKF</sequence>
<dbReference type="Pfam" id="PF19413">
    <property type="entry name" value="YaiO"/>
    <property type="match status" value="1"/>
</dbReference>
<feature type="domain" description="YaiO beta-barrel" evidence="1">
    <location>
        <begin position="194"/>
        <end position="370"/>
    </location>
</feature>
<gene>
    <name evidence="2" type="ORF">SAMN05444338_102227</name>
</gene>